<dbReference type="RefSeq" id="XP_018264147.1">
    <property type="nucleotide sequence ID" value="XM_018407339.1"/>
</dbReference>
<reference evidence="2" key="3">
    <citation type="submission" date="2024-02" db="EMBL/GenBank/DDBJ databases">
        <title>Comparative genomics of Cryptococcus and Kwoniella reveals pathogenesis evolution and contrasting modes of karyotype evolution via chromosome fusion or intercentromeric recombination.</title>
        <authorList>
            <person name="Coelho M.A."/>
            <person name="David-Palma M."/>
            <person name="Shea T."/>
            <person name="Bowers K."/>
            <person name="McGinley-Smith S."/>
            <person name="Mohammad A.W."/>
            <person name="Gnirke A."/>
            <person name="Yurkov A.M."/>
            <person name="Nowrousian M."/>
            <person name="Sun S."/>
            <person name="Cuomo C.A."/>
            <person name="Heitman J."/>
        </authorList>
    </citation>
    <scope>NUCLEOTIDE SEQUENCE</scope>
    <source>
        <strain evidence="2">CBS 10117</strain>
    </source>
</reference>
<dbReference type="AlphaFoldDB" id="A0A1A6A8C1"/>
<reference evidence="2" key="2">
    <citation type="submission" date="2013-07" db="EMBL/GenBank/DDBJ databases">
        <authorList>
            <consortium name="The Broad Institute Genome Sequencing Platform"/>
            <person name="Cuomo C."/>
            <person name="Litvintseva A."/>
            <person name="Chen Y."/>
            <person name="Heitman J."/>
            <person name="Sun S."/>
            <person name="Springer D."/>
            <person name="Dromer F."/>
            <person name="Young S.K."/>
            <person name="Zeng Q."/>
            <person name="Gargeya S."/>
            <person name="Fitzgerald M."/>
            <person name="Abouelleil A."/>
            <person name="Alvarado L."/>
            <person name="Berlin A.M."/>
            <person name="Chapman S.B."/>
            <person name="Dewar J."/>
            <person name="Goldberg J."/>
            <person name="Griggs A."/>
            <person name="Gujja S."/>
            <person name="Hansen M."/>
            <person name="Howarth C."/>
            <person name="Imamovic A."/>
            <person name="Larimer J."/>
            <person name="McCowan C."/>
            <person name="Murphy C."/>
            <person name="Pearson M."/>
            <person name="Priest M."/>
            <person name="Roberts A."/>
            <person name="Saif S."/>
            <person name="Shea T."/>
            <person name="Sykes S."/>
            <person name="Wortman J."/>
            <person name="Nusbaum C."/>
            <person name="Birren B."/>
        </authorList>
    </citation>
    <scope>NUCLEOTIDE SEQUENCE</scope>
    <source>
        <strain evidence="2">CBS 10117</strain>
    </source>
</reference>
<sequence>MSLTDVPEVEFEWSEVSSVGRMIHTSRLVDDSDHFWNLDDATRSKIKEIVEDHNDGADAGDGTLGYDEDSGEYYIKGYHLQGFFVPVQLKDTGTGTDTAQAQNGDSLDAQMSAVAGAVAGALVFEDNYGRSSSTHINNVIEDIGTSATETGNGNWESISQVPTNPQYTPTLRRQYLVWHEDASRRKHTYNVPCNEIRCPGWLIGTSLENLERETMGVYLRNAGSANRQVYGYRYGNENENENGGQLVFGCNSTVAAAGTYEDGDGLIQPDEREHFSTADDLFFSNQDIARILNDDADDAQLNRHQHNSQIYEIVRDIQGKIDLVRTHYSYRPDIERQYQTQTQAQSIYFGGDRDQRERNSRRCLRRAIYEYPANQIKYPFDVDEDIRSVFPHFARDDASQTIIGWRDEINHA</sequence>
<name>A0A1A6A8C1_9TREE</name>
<organism evidence="1">
    <name type="scientific">Kwoniella dejecticola CBS 10117</name>
    <dbReference type="NCBI Taxonomy" id="1296121"/>
    <lineage>
        <taxon>Eukaryota</taxon>
        <taxon>Fungi</taxon>
        <taxon>Dikarya</taxon>
        <taxon>Basidiomycota</taxon>
        <taxon>Agaricomycotina</taxon>
        <taxon>Tremellomycetes</taxon>
        <taxon>Tremellales</taxon>
        <taxon>Cryptococcaceae</taxon>
        <taxon>Kwoniella</taxon>
    </lineage>
</organism>
<proteinExistence type="predicted"/>
<evidence type="ECO:0000313" key="3">
    <source>
        <dbReference type="Proteomes" id="UP000078595"/>
    </source>
</evidence>
<gene>
    <name evidence="1" type="ORF">I303_04029</name>
    <name evidence="2" type="ORF">I303_104010</name>
</gene>
<dbReference type="GeneID" id="28967728"/>
<reference evidence="1" key="1">
    <citation type="submission" date="2013-07" db="EMBL/GenBank/DDBJ databases">
        <title>The Genome Sequence of Cryptococcus dejecticola CBS10117.</title>
        <authorList>
            <consortium name="The Broad Institute Genome Sequencing Platform"/>
            <person name="Cuomo C."/>
            <person name="Litvintseva A."/>
            <person name="Chen Y."/>
            <person name="Heitman J."/>
            <person name="Sun S."/>
            <person name="Springer D."/>
            <person name="Dromer F."/>
            <person name="Young S.K."/>
            <person name="Zeng Q."/>
            <person name="Gargeya S."/>
            <person name="Fitzgerald M."/>
            <person name="Abouelleil A."/>
            <person name="Alvarado L."/>
            <person name="Berlin A.M."/>
            <person name="Chapman S.B."/>
            <person name="Dewar J."/>
            <person name="Goldberg J."/>
            <person name="Griggs A."/>
            <person name="Gujja S."/>
            <person name="Hansen M."/>
            <person name="Howarth C."/>
            <person name="Imamovic A."/>
            <person name="Larimer J."/>
            <person name="McCowan C."/>
            <person name="Murphy C."/>
            <person name="Pearson M."/>
            <person name="Priest M."/>
            <person name="Roberts A."/>
            <person name="Saif S."/>
            <person name="Shea T."/>
            <person name="Sykes S."/>
            <person name="Wortman J."/>
            <person name="Nusbaum C."/>
            <person name="Birren B."/>
        </authorList>
    </citation>
    <scope>NUCLEOTIDE SEQUENCE [LARGE SCALE GENOMIC DNA]</scope>
    <source>
        <strain evidence="1">CBS 10117</strain>
    </source>
</reference>
<evidence type="ECO:0000313" key="2">
    <source>
        <dbReference type="EMBL" id="WWC61426.1"/>
    </source>
</evidence>
<dbReference type="EMBL" id="CP144533">
    <property type="protein sequence ID" value="WWC61426.1"/>
    <property type="molecule type" value="Genomic_DNA"/>
</dbReference>
<dbReference type="EMBL" id="KI894030">
    <property type="protein sequence ID" value="OBR86305.1"/>
    <property type="molecule type" value="Genomic_DNA"/>
</dbReference>
<evidence type="ECO:0000313" key="1">
    <source>
        <dbReference type="EMBL" id="OBR86305.1"/>
    </source>
</evidence>
<dbReference type="KEGG" id="kdj:28967728"/>
<keyword evidence="3" id="KW-1185">Reference proteome</keyword>
<dbReference type="VEuPathDB" id="FungiDB:I303_04029"/>
<protein>
    <submittedName>
        <fullName evidence="1">Uncharacterized protein</fullName>
    </submittedName>
</protein>
<dbReference type="Proteomes" id="UP000078595">
    <property type="component" value="Chromosome 4"/>
</dbReference>
<accession>A0A1A6A8C1</accession>